<evidence type="ECO:0000256" key="1">
    <source>
        <dbReference type="ARBA" id="ARBA00001946"/>
    </source>
</evidence>
<dbReference type="Proteomes" id="UP000516346">
    <property type="component" value="Chromosome"/>
</dbReference>
<evidence type="ECO:0000256" key="2">
    <source>
        <dbReference type="ARBA" id="ARBA00022490"/>
    </source>
</evidence>
<dbReference type="NCBIfam" id="NF002317">
    <property type="entry name" value="PRK01250.1"/>
    <property type="match status" value="1"/>
</dbReference>
<feature type="binding site" evidence="6">
    <location>
        <position position="142"/>
    </location>
    <ligand>
        <name>substrate</name>
    </ligand>
</feature>
<evidence type="ECO:0000256" key="3">
    <source>
        <dbReference type="ARBA" id="ARBA00022723"/>
    </source>
</evidence>
<dbReference type="AlphaFoldDB" id="A0A7H1AZC6"/>
<keyword evidence="3 6" id="KW-0479">Metal-binding</keyword>
<comment type="subcellular location">
    <subcellularLocation>
        <location evidence="6">Cytoplasm</location>
    </subcellularLocation>
</comment>
<feature type="binding site" evidence="6">
    <location>
        <position position="30"/>
    </location>
    <ligand>
        <name>substrate</name>
    </ligand>
</feature>
<dbReference type="HAMAP" id="MF_00209">
    <property type="entry name" value="Inorganic_PPase"/>
    <property type="match status" value="1"/>
</dbReference>
<dbReference type="CDD" id="cd00412">
    <property type="entry name" value="pyrophosphatase"/>
    <property type="match status" value="1"/>
</dbReference>
<evidence type="ECO:0000256" key="4">
    <source>
        <dbReference type="ARBA" id="ARBA00022801"/>
    </source>
</evidence>
<proteinExistence type="inferred from homology"/>
<reference evidence="7 8" key="1">
    <citation type="submission" date="2020-09" db="EMBL/GenBank/DDBJ databases">
        <title>Genome sequence of the banana aphid, Pentalonia nigronervosa Coquerel (Hemiptera: Aphididae) and its symbionts.</title>
        <authorList>
            <person name="Mathers T.C."/>
            <person name="Mugford S.T."/>
            <person name="Hogenhout S.A."/>
            <person name="Tripathi L."/>
        </authorList>
    </citation>
    <scope>NUCLEOTIDE SEQUENCE [LARGE SCALE GENOMIC DNA]</scope>
    <source>
        <strain evidence="7">Ba4</strain>
    </source>
</reference>
<keyword evidence="5 6" id="KW-0460">Magnesium</keyword>
<comment type="similarity">
    <text evidence="6">Belongs to the PPase family.</text>
</comment>
<feature type="binding site" evidence="6">
    <location>
        <position position="66"/>
    </location>
    <ligand>
        <name>Mg(2+)</name>
        <dbReference type="ChEBI" id="CHEBI:18420"/>
        <label>1</label>
    </ligand>
</feature>
<feature type="binding site" evidence="6">
    <location>
        <position position="71"/>
    </location>
    <ligand>
        <name>Mg(2+)</name>
        <dbReference type="ChEBI" id="CHEBI:18420"/>
        <label>1</label>
    </ligand>
</feature>
<organism evidence="7 8">
    <name type="scientific">Buchnera aphidicola</name>
    <name type="common">Pentalonia nigronervosa</name>
    <dbReference type="NCBI Taxonomy" id="1309793"/>
    <lineage>
        <taxon>Bacteria</taxon>
        <taxon>Pseudomonadati</taxon>
        <taxon>Pseudomonadota</taxon>
        <taxon>Gammaproteobacteria</taxon>
        <taxon>Enterobacterales</taxon>
        <taxon>Erwiniaceae</taxon>
        <taxon>Buchnera</taxon>
    </lineage>
</organism>
<dbReference type="FunFam" id="3.90.80.10:FF:000001">
    <property type="entry name" value="Inorganic pyrophosphatase"/>
    <property type="match status" value="1"/>
</dbReference>
<evidence type="ECO:0000313" key="8">
    <source>
        <dbReference type="Proteomes" id="UP000516346"/>
    </source>
</evidence>
<keyword evidence="4 6" id="KW-0378">Hydrolase</keyword>
<feature type="binding site" evidence="6">
    <location>
        <position position="71"/>
    </location>
    <ligand>
        <name>Mg(2+)</name>
        <dbReference type="ChEBI" id="CHEBI:18420"/>
        <label>2</label>
    </ligand>
</feature>
<comment type="subunit">
    <text evidence="6">Homohexamer.</text>
</comment>
<name>A0A7H1AZC6_9GAMM</name>
<dbReference type="Gene3D" id="3.90.80.10">
    <property type="entry name" value="Inorganic pyrophosphatase"/>
    <property type="match status" value="1"/>
</dbReference>
<dbReference type="InterPro" id="IPR036649">
    <property type="entry name" value="Pyrophosphatase_sf"/>
</dbReference>
<feature type="binding site" evidence="6">
    <location>
        <position position="56"/>
    </location>
    <ligand>
        <name>substrate</name>
    </ligand>
</feature>
<evidence type="ECO:0000256" key="6">
    <source>
        <dbReference type="HAMAP-Rule" id="MF_00209"/>
    </source>
</evidence>
<comment type="catalytic activity">
    <reaction evidence="6">
        <text>diphosphate + H2O = 2 phosphate + H(+)</text>
        <dbReference type="Rhea" id="RHEA:24576"/>
        <dbReference type="ChEBI" id="CHEBI:15377"/>
        <dbReference type="ChEBI" id="CHEBI:15378"/>
        <dbReference type="ChEBI" id="CHEBI:33019"/>
        <dbReference type="ChEBI" id="CHEBI:43474"/>
        <dbReference type="EC" id="3.6.1.1"/>
    </reaction>
</comment>
<dbReference type="GO" id="GO:0006796">
    <property type="term" value="P:phosphate-containing compound metabolic process"/>
    <property type="evidence" value="ECO:0007669"/>
    <property type="project" value="InterPro"/>
</dbReference>
<accession>A0A7H1AZC6</accession>
<comment type="function">
    <text evidence="6">Catalyzes the hydrolysis of inorganic pyrophosphate (PPi) forming two phosphate ions.</text>
</comment>
<gene>
    <name evidence="6 7" type="primary">ppa</name>
    <name evidence="7" type="ORF">ICW73_02555</name>
</gene>
<dbReference type="PANTHER" id="PTHR10286">
    <property type="entry name" value="INORGANIC PYROPHOSPHATASE"/>
    <property type="match status" value="1"/>
</dbReference>
<dbReference type="GO" id="GO:0000287">
    <property type="term" value="F:magnesium ion binding"/>
    <property type="evidence" value="ECO:0007669"/>
    <property type="project" value="UniProtKB-UniRule"/>
</dbReference>
<dbReference type="PROSITE" id="PS00387">
    <property type="entry name" value="PPASE"/>
    <property type="match status" value="1"/>
</dbReference>
<dbReference type="InterPro" id="IPR008162">
    <property type="entry name" value="Pyrophosphatase"/>
</dbReference>
<comment type="cofactor">
    <cofactor evidence="1 6">
        <name>Mg(2+)</name>
        <dbReference type="ChEBI" id="CHEBI:18420"/>
    </cofactor>
</comment>
<sequence>MSINKVKAGDNIPNDIYVIIEIPSNSYPIKYEIDKKSGVLFVDRFIPTPMFYPCNYGYINQTLSLDNDPLDVLVPSPYPIQSNTVIHCRPIGILKMHDEAGHDAKIIAVPNVKICEEYKNINNISDISNLLKKQIVHFFQNYKNLENNKWVKILGWGNHEAAKDEIHESYTRYKNKI</sequence>
<dbReference type="SUPFAM" id="SSF50324">
    <property type="entry name" value="Inorganic pyrophosphatase"/>
    <property type="match status" value="1"/>
</dbReference>
<evidence type="ECO:0000313" key="7">
    <source>
        <dbReference type="EMBL" id="QNS01831.1"/>
    </source>
</evidence>
<dbReference type="EC" id="3.6.1.1" evidence="6"/>
<protein>
    <recommendedName>
        <fullName evidence="6">Inorganic pyrophosphatase</fullName>
        <ecNumber evidence="6">3.6.1.1</ecNumber>
    </recommendedName>
    <alternativeName>
        <fullName evidence="6">Pyrophosphate phospho-hydrolase</fullName>
        <shortName evidence="6">PPase</shortName>
    </alternativeName>
</protein>
<keyword evidence="2 6" id="KW-0963">Cytoplasm</keyword>
<dbReference type="GO" id="GO:0005737">
    <property type="term" value="C:cytoplasm"/>
    <property type="evidence" value="ECO:0007669"/>
    <property type="project" value="UniProtKB-SubCell"/>
</dbReference>
<dbReference type="Pfam" id="PF00719">
    <property type="entry name" value="Pyrophosphatase"/>
    <property type="match status" value="1"/>
</dbReference>
<dbReference type="EMBL" id="CP061275">
    <property type="protein sequence ID" value="QNS01831.1"/>
    <property type="molecule type" value="Genomic_DNA"/>
</dbReference>
<feature type="binding site" evidence="6">
    <location>
        <position position="44"/>
    </location>
    <ligand>
        <name>substrate</name>
    </ligand>
</feature>
<evidence type="ECO:0000256" key="5">
    <source>
        <dbReference type="ARBA" id="ARBA00022842"/>
    </source>
</evidence>
<feature type="binding site" evidence="6">
    <location>
        <position position="103"/>
    </location>
    <ligand>
        <name>Mg(2+)</name>
        <dbReference type="ChEBI" id="CHEBI:18420"/>
        <label>1</label>
    </ligand>
</feature>
<dbReference type="GO" id="GO:0004427">
    <property type="term" value="F:inorganic diphosphate phosphatase activity"/>
    <property type="evidence" value="ECO:0007669"/>
    <property type="project" value="UniProtKB-UniRule"/>
</dbReference>